<accession>A0A225DUP7</accession>
<dbReference type="RefSeq" id="WP_088252893.1">
    <property type="nucleotide sequence ID" value="NZ_NIDE01000002.1"/>
</dbReference>
<dbReference type="GO" id="GO:0004061">
    <property type="term" value="F:arylformamidase activity"/>
    <property type="evidence" value="ECO:0007669"/>
    <property type="project" value="InterPro"/>
</dbReference>
<dbReference type="Pfam" id="PF04199">
    <property type="entry name" value="Cyclase"/>
    <property type="match status" value="1"/>
</dbReference>
<dbReference type="EMBL" id="NIDE01000002">
    <property type="protein sequence ID" value="OWK45122.1"/>
    <property type="molecule type" value="Genomic_DNA"/>
</dbReference>
<keyword evidence="1" id="KW-0378">Hydrolase</keyword>
<evidence type="ECO:0000313" key="2">
    <source>
        <dbReference type="Proteomes" id="UP000214646"/>
    </source>
</evidence>
<protein>
    <submittedName>
        <fullName evidence="1">Metal-dependent hydrolase</fullName>
    </submittedName>
</protein>
<dbReference type="InterPro" id="IPR037175">
    <property type="entry name" value="KFase_sf"/>
</dbReference>
<gene>
    <name evidence="1" type="ORF">FRUB_01453</name>
</gene>
<dbReference type="PANTHER" id="PTHR31118">
    <property type="entry name" value="CYCLASE-LIKE PROTEIN 2"/>
    <property type="match status" value="1"/>
</dbReference>
<evidence type="ECO:0000313" key="1">
    <source>
        <dbReference type="EMBL" id="OWK45122.1"/>
    </source>
</evidence>
<name>A0A225DUP7_9BACT</name>
<keyword evidence="2" id="KW-1185">Reference proteome</keyword>
<sequence length="217" mass="23374">MRFIDLSQPVYHDSPNCPAHPPVKSEVIKDHPAHGWRVELMTLASHTGSHVDAPLHKIAGGASLDDIPLEHWAGPAYIADFRGIAPGTKITAEMLAAKLPPELAGQIVLLATGWGDKRAKTDEWLYQSPCLSEDGAAFLVAAGIRGVGIDHYSIGGMTDPTNPRVHTILLGAGVWVVEELRFPPEVFDLPQPVTYMGLPVNFRGHTGAFCRPVLVVG</sequence>
<dbReference type="PANTHER" id="PTHR31118:SF12">
    <property type="entry name" value="CYCLASE-LIKE PROTEIN 2"/>
    <property type="match status" value="1"/>
</dbReference>
<dbReference type="Proteomes" id="UP000214646">
    <property type="component" value="Unassembled WGS sequence"/>
</dbReference>
<comment type="caution">
    <text evidence="1">The sequence shown here is derived from an EMBL/GenBank/DDBJ whole genome shotgun (WGS) entry which is preliminary data.</text>
</comment>
<organism evidence="1 2">
    <name type="scientific">Fimbriiglobus ruber</name>
    <dbReference type="NCBI Taxonomy" id="1908690"/>
    <lineage>
        <taxon>Bacteria</taxon>
        <taxon>Pseudomonadati</taxon>
        <taxon>Planctomycetota</taxon>
        <taxon>Planctomycetia</taxon>
        <taxon>Gemmatales</taxon>
        <taxon>Gemmataceae</taxon>
        <taxon>Fimbriiglobus</taxon>
    </lineage>
</organism>
<dbReference type="OrthoDB" id="9796085at2"/>
<dbReference type="InterPro" id="IPR007325">
    <property type="entry name" value="KFase/CYL"/>
</dbReference>
<dbReference type="Gene3D" id="3.50.30.50">
    <property type="entry name" value="Putative cyclase"/>
    <property type="match status" value="1"/>
</dbReference>
<dbReference type="GO" id="GO:0019441">
    <property type="term" value="P:L-tryptophan catabolic process to kynurenine"/>
    <property type="evidence" value="ECO:0007669"/>
    <property type="project" value="InterPro"/>
</dbReference>
<dbReference type="AlphaFoldDB" id="A0A225DUP7"/>
<dbReference type="SUPFAM" id="SSF102198">
    <property type="entry name" value="Putative cyclase"/>
    <property type="match status" value="1"/>
</dbReference>
<proteinExistence type="predicted"/>
<reference evidence="2" key="1">
    <citation type="submission" date="2017-06" db="EMBL/GenBank/DDBJ databases">
        <title>Genome analysis of Fimbriiglobus ruber SP5, the first member of the order Planctomycetales with confirmed chitinolytic capability.</title>
        <authorList>
            <person name="Ravin N.V."/>
            <person name="Rakitin A.L."/>
            <person name="Ivanova A.A."/>
            <person name="Beletsky A.V."/>
            <person name="Kulichevskaya I.S."/>
            <person name="Mardanov A.V."/>
            <person name="Dedysh S.N."/>
        </authorList>
    </citation>
    <scope>NUCLEOTIDE SEQUENCE [LARGE SCALE GENOMIC DNA]</scope>
    <source>
        <strain evidence="2">SP5</strain>
    </source>
</reference>